<organism evidence="2 3">
    <name type="scientific">Acetobacter pasteurianus NBRC 3188</name>
    <dbReference type="NCBI Taxonomy" id="1226663"/>
    <lineage>
        <taxon>Bacteria</taxon>
        <taxon>Pseudomonadati</taxon>
        <taxon>Pseudomonadota</taxon>
        <taxon>Alphaproteobacteria</taxon>
        <taxon>Acetobacterales</taxon>
        <taxon>Acetobacteraceae</taxon>
        <taxon>Acetobacter</taxon>
    </lineage>
</organism>
<evidence type="ECO:0000313" key="3">
    <source>
        <dbReference type="Proteomes" id="UP000287300"/>
    </source>
</evidence>
<accession>A0A401WQN2</accession>
<dbReference type="AlphaFoldDB" id="A0A401WQN2"/>
<name>A0A401WQN2_ACEPA</name>
<feature type="transmembrane region" description="Helical" evidence="1">
    <location>
        <begin position="12"/>
        <end position="31"/>
    </location>
</feature>
<proteinExistence type="predicted"/>
<keyword evidence="1" id="KW-0812">Transmembrane</keyword>
<keyword evidence="1" id="KW-1133">Transmembrane helix</keyword>
<gene>
    <name evidence="2" type="ORF">NBRC3188_0332</name>
</gene>
<dbReference type="Proteomes" id="UP000287300">
    <property type="component" value="Unassembled WGS sequence"/>
</dbReference>
<sequence>MLCLYWQGGLWLFIHLIRILYNGISVFLCCLHNLAHWHVWGGLPISLTDYIQMYMPFAARGPDGMKDIKQGADLNV</sequence>
<dbReference type="EMBL" id="BDES01000004">
    <property type="protein sequence ID" value="GCD51635.1"/>
    <property type="molecule type" value="Genomic_DNA"/>
</dbReference>
<protein>
    <submittedName>
        <fullName evidence="2">Uncharacterized protein</fullName>
    </submittedName>
</protein>
<reference evidence="2 3" key="1">
    <citation type="submission" date="2016-06" db="EMBL/GenBank/DDBJ databases">
        <title>Acetobacter pasteurianus NBRC 3188 whole genome sequencing project.</title>
        <authorList>
            <person name="Matsutani M."/>
            <person name="Shiwa Y."/>
            <person name="Okamoto-Kainuma A."/>
            <person name="Ishikawa M."/>
            <person name="Koizumi Y."/>
            <person name="Yoshikawa H."/>
            <person name="Yakushi T."/>
            <person name="Matsushita K."/>
        </authorList>
    </citation>
    <scope>NUCLEOTIDE SEQUENCE [LARGE SCALE GENOMIC DNA]</scope>
    <source>
        <strain evidence="2 3">NBRC 3188</strain>
    </source>
</reference>
<evidence type="ECO:0000256" key="1">
    <source>
        <dbReference type="SAM" id="Phobius"/>
    </source>
</evidence>
<evidence type="ECO:0000313" key="2">
    <source>
        <dbReference type="EMBL" id="GCD51635.1"/>
    </source>
</evidence>
<comment type="caution">
    <text evidence="2">The sequence shown here is derived from an EMBL/GenBank/DDBJ whole genome shotgun (WGS) entry which is preliminary data.</text>
</comment>
<keyword evidence="1" id="KW-0472">Membrane</keyword>